<dbReference type="Pfam" id="PF17696">
    <property type="entry name" value="ALN"/>
    <property type="match status" value="1"/>
</dbReference>
<evidence type="ECO:0000313" key="3">
    <source>
        <dbReference type="Proteomes" id="UP000694923"/>
    </source>
</evidence>
<keyword evidence="2" id="KW-0472">Membrane</keyword>
<keyword evidence="2" id="KW-1133">Transmembrane helix</keyword>
<proteinExistence type="predicted"/>
<reference evidence="4" key="1">
    <citation type="submission" date="2025-08" db="UniProtKB">
        <authorList>
            <consortium name="RefSeq"/>
        </authorList>
    </citation>
    <scope>IDENTIFICATION</scope>
</reference>
<protein>
    <submittedName>
        <fullName evidence="4">Uncharacterized protein C4orf3 homolog isoform X2</fullName>
    </submittedName>
</protein>
<dbReference type="InterPro" id="IPR038780">
    <property type="entry name" value="ALN"/>
</dbReference>
<feature type="region of interest" description="Disordered" evidence="1">
    <location>
        <begin position="1"/>
        <end position="40"/>
    </location>
</feature>
<dbReference type="PANTHER" id="PTHR37367:SF1">
    <property type="entry name" value="CHROMOSOME 4 OPEN READING FRAME 3"/>
    <property type="match status" value="1"/>
</dbReference>
<organism evidence="3 4">
    <name type="scientific">Galeopterus variegatus</name>
    <name type="common">Malayan flying lemur</name>
    <name type="synonym">Cynocephalus variegatus</name>
    <dbReference type="NCBI Taxonomy" id="482537"/>
    <lineage>
        <taxon>Eukaryota</taxon>
        <taxon>Metazoa</taxon>
        <taxon>Chordata</taxon>
        <taxon>Craniata</taxon>
        <taxon>Vertebrata</taxon>
        <taxon>Euteleostomi</taxon>
        <taxon>Mammalia</taxon>
        <taxon>Eutheria</taxon>
        <taxon>Euarchontoglires</taxon>
        <taxon>Dermoptera</taxon>
        <taxon>Cynocephalidae</taxon>
        <taxon>Galeopterus</taxon>
    </lineage>
</organism>
<dbReference type="GeneID" id="103607689"/>
<keyword evidence="3" id="KW-1185">Reference proteome</keyword>
<dbReference type="PANTHER" id="PTHR37367">
    <property type="entry name" value="CHROMOSOME 4 OPEN READING FRAME 3"/>
    <property type="match status" value="1"/>
</dbReference>
<feature type="transmembrane region" description="Helical" evidence="2">
    <location>
        <begin position="46"/>
        <end position="67"/>
    </location>
</feature>
<evidence type="ECO:0000256" key="1">
    <source>
        <dbReference type="SAM" id="MobiDB-lite"/>
    </source>
</evidence>
<gene>
    <name evidence="4" type="primary">LOC103607689</name>
</gene>
<name>A0ABM0SC05_GALVR</name>
<evidence type="ECO:0000313" key="4">
    <source>
        <dbReference type="RefSeq" id="XP_008590396.1"/>
    </source>
</evidence>
<keyword evidence="2" id="KW-0812">Transmembrane</keyword>
<accession>A0ABM0SC05</accession>
<sequence length="70" mass="7969">MEVGAAAVDGPDGPRERRGLCETGRQLQNHDVRPRSGANGLPRHSYWLDVWLFILFDVVLFLFVYLLPCK</sequence>
<dbReference type="RefSeq" id="XP_008590396.1">
    <property type="nucleotide sequence ID" value="XM_008592174.1"/>
</dbReference>
<evidence type="ECO:0000256" key="2">
    <source>
        <dbReference type="SAM" id="Phobius"/>
    </source>
</evidence>
<dbReference type="Proteomes" id="UP000694923">
    <property type="component" value="Unplaced"/>
</dbReference>